<evidence type="ECO:0000256" key="2">
    <source>
        <dbReference type="ARBA" id="ARBA00001936"/>
    </source>
</evidence>
<dbReference type="SUPFAM" id="SSF53659">
    <property type="entry name" value="Isocitrate/Isopropylmalate dehydrogenase-like"/>
    <property type="match status" value="1"/>
</dbReference>
<dbReference type="NCBIfam" id="TIGR00169">
    <property type="entry name" value="leuB"/>
    <property type="match status" value="1"/>
</dbReference>
<proteinExistence type="inferred from homology"/>
<dbReference type="OrthoDB" id="9767905at2"/>
<dbReference type="GO" id="GO:0009098">
    <property type="term" value="P:L-leucine biosynthetic process"/>
    <property type="evidence" value="ECO:0007669"/>
    <property type="project" value="UniProtKB-UniRule"/>
</dbReference>
<evidence type="ECO:0000256" key="15">
    <source>
        <dbReference type="ARBA" id="ARBA00023304"/>
    </source>
</evidence>
<evidence type="ECO:0000256" key="14">
    <source>
        <dbReference type="ARBA" id="ARBA00023211"/>
    </source>
</evidence>
<dbReference type="InterPro" id="IPR024084">
    <property type="entry name" value="IsoPropMal-DH-like_dom"/>
</dbReference>
<dbReference type="PANTHER" id="PTHR42979">
    <property type="entry name" value="3-ISOPROPYLMALATE DEHYDROGENASE"/>
    <property type="match status" value="1"/>
</dbReference>
<dbReference type="STRING" id="1685379.AVO45_10350"/>
<dbReference type="SMART" id="SM01329">
    <property type="entry name" value="Iso_dh"/>
    <property type="match status" value="1"/>
</dbReference>
<keyword evidence="14" id="KW-0464">Manganese</keyword>
<dbReference type="FunFam" id="3.40.718.10:FF:000006">
    <property type="entry name" value="3-isopropylmalate dehydrogenase"/>
    <property type="match status" value="1"/>
</dbReference>
<keyword evidence="13 18" id="KW-0520">NAD</keyword>
<organism evidence="20 21">
    <name type="scientific">Ruegeria marisrubri</name>
    <dbReference type="NCBI Taxonomy" id="1685379"/>
    <lineage>
        <taxon>Bacteria</taxon>
        <taxon>Pseudomonadati</taxon>
        <taxon>Pseudomonadota</taxon>
        <taxon>Alphaproteobacteria</taxon>
        <taxon>Rhodobacterales</taxon>
        <taxon>Roseobacteraceae</taxon>
        <taxon>Ruegeria</taxon>
    </lineage>
</organism>
<keyword evidence="12 17" id="KW-0560">Oxidoreductase</keyword>
<comment type="cofactor">
    <cofactor evidence="2">
        <name>Mn(2+)</name>
        <dbReference type="ChEBI" id="CHEBI:29035"/>
    </cofactor>
</comment>
<keyword evidence="21" id="KW-1185">Reference proteome</keyword>
<dbReference type="GO" id="GO:0051287">
    <property type="term" value="F:NAD binding"/>
    <property type="evidence" value="ECO:0007669"/>
    <property type="project" value="InterPro"/>
</dbReference>
<evidence type="ECO:0000256" key="13">
    <source>
        <dbReference type="ARBA" id="ARBA00023027"/>
    </source>
</evidence>
<keyword evidence="15 18" id="KW-0100">Branched-chain amino acid biosynthesis</keyword>
<evidence type="ECO:0000256" key="7">
    <source>
        <dbReference type="ARBA" id="ARBA00019276"/>
    </source>
</evidence>
<dbReference type="InterPro" id="IPR019818">
    <property type="entry name" value="IsoCit/isopropylmalate_DH_CS"/>
</dbReference>
<gene>
    <name evidence="20" type="ORF">AVO45_10350</name>
</gene>
<evidence type="ECO:0000256" key="5">
    <source>
        <dbReference type="ARBA" id="ARBA00011738"/>
    </source>
</evidence>
<evidence type="ECO:0000256" key="9">
    <source>
        <dbReference type="ARBA" id="ARBA00022605"/>
    </source>
</evidence>
<keyword evidence="9" id="KW-0028">Amino-acid biosynthesis</keyword>
<comment type="caution">
    <text evidence="20">The sequence shown here is derived from an EMBL/GenBank/DDBJ whole genome shotgun (WGS) entry which is preliminary data.</text>
</comment>
<protein>
    <recommendedName>
        <fullName evidence="7 16">3-isopropylmalate dehydrogenase</fullName>
        <ecNumber evidence="6 16">1.1.1.85</ecNumber>
    </recommendedName>
</protein>
<feature type="domain" description="Isopropylmalate dehydrogenase-like" evidence="19">
    <location>
        <begin position="7"/>
        <end position="359"/>
    </location>
</feature>
<dbReference type="Gene3D" id="3.40.718.10">
    <property type="entry name" value="Isopropylmalate Dehydrogenase"/>
    <property type="match status" value="1"/>
</dbReference>
<evidence type="ECO:0000256" key="12">
    <source>
        <dbReference type="ARBA" id="ARBA00023002"/>
    </source>
</evidence>
<evidence type="ECO:0000313" key="20">
    <source>
        <dbReference type="EMBL" id="KUJ76885.1"/>
    </source>
</evidence>
<evidence type="ECO:0000256" key="10">
    <source>
        <dbReference type="ARBA" id="ARBA00022723"/>
    </source>
</evidence>
<name>A0A0X3TM91_9RHOB</name>
<dbReference type="GO" id="GO:0003862">
    <property type="term" value="F:3-isopropylmalate dehydrogenase activity"/>
    <property type="evidence" value="ECO:0007669"/>
    <property type="project" value="UniProtKB-UniRule"/>
</dbReference>
<evidence type="ECO:0000256" key="18">
    <source>
        <dbReference type="RuleBase" id="RU004445"/>
    </source>
</evidence>
<evidence type="ECO:0000256" key="11">
    <source>
        <dbReference type="ARBA" id="ARBA00022842"/>
    </source>
</evidence>
<dbReference type="EC" id="1.1.1.85" evidence="6 16"/>
<dbReference type="UniPathway" id="UPA00048">
    <property type="reaction ID" value="UER00072"/>
</dbReference>
<dbReference type="EMBL" id="LQBQ01000034">
    <property type="protein sequence ID" value="KUJ76885.1"/>
    <property type="molecule type" value="Genomic_DNA"/>
</dbReference>
<keyword evidence="10 18" id="KW-0479">Metal-binding</keyword>
<dbReference type="Proteomes" id="UP000053791">
    <property type="component" value="Unassembled WGS sequence"/>
</dbReference>
<comment type="subunit">
    <text evidence="5 18">Homodimer.</text>
</comment>
<dbReference type="RefSeq" id="WP_068347746.1">
    <property type="nucleotide sequence ID" value="NZ_LQBQ01000034.1"/>
</dbReference>
<evidence type="ECO:0000256" key="16">
    <source>
        <dbReference type="NCBIfam" id="TIGR00169"/>
    </source>
</evidence>
<keyword evidence="8 18" id="KW-0432">Leucine biosynthesis</keyword>
<dbReference type="GO" id="GO:0005829">
    <property type="term" value="C:cytosol"/>
    <property type="evidence" value="ECO:0007669"/>
    <property type="project" value="TreeGrafter"/>
</dbReference>
<comment type="function">
    <text evidence="18">Catalyzes the oxidation of 3-carboxy-2-hydroxy-4-methylpentanoate (3-isopropylmalate) to 3-carboxy-4-methyl-2-oxopentanoate. The product decarboxylates to 4-methyl-2 oxopentanoate.</text>
</comment>
<dbReference type="GO" id="GO:0000287">
    <property type="term" value="F:magnesium ion binding"/>
    <property type="evidence" value="ECO:0007669"/>
    <property type="project" value="InterPro"/>
</dbReference>
<comment type="cofactor">
    <cofactor evidence="18">
        <name>Mg(2+)</name>
        <dbReference type="ChEBI" id="CHEBI:18420"/>
    </cofactor>
    <cofactor evidence="18">
        <name>Mn(2+)</name>
        <dbReference type="ChEBI" id="CHEBI:29035"/>
    </cofactor>
    <text evidence="18">Binds 1 Mg(2+) or Mn(2+) ion per subunit.</text>
</comment>
<sequence>MSPQQFRLLCLPGDGIGPEVIQAALGVLQAIAPALDRPVEITHDLAGGACYEAHGVFLRDETMELARQSDAILFGAEGGPGWDNLNIPGGPTARSGLSRLRKELDLFANLRPVRSWPLPAEQTPFRPELVSGADLLVFRENTSGIYFGEPRGIFEHGDRRHAIDTQYYAQGEIDRAAQLAFAVAADRRGKVTSVDKANVMETGELWRERVDVIHRTHWPQVELDHLYADACLFELVRAPCRFDVILADNLFGDLLSDCAAAIAGSLGMLPSASLGPERADGTRAALYEPVHGSAPDIAGKGIANPAAAILSVGMMLDLSLGRKDLAARVENAVDNVLAEGQLTRDLGGSATTNDFANSVVAKL</sequence>
<evidence type="ECO:0000256" key="17">
    <source>
        <dbReference type="RuleBase" id="RU004443"/>
    </source>
</evidence>
<reference evidence="20 21" key="1">
    <citation type="submission" date="2015-12" db="EMBL/GenBank/DDBJ databases">
        <authorList>
            <person name="Shamseldin A."/>
            <person name="Moawad H."/>
            <person name="Abd El-Rahim W.M."/>
            <person name="Sadowsky M.J."/>
        </authorList>
    </citation>
    <scope>NUCLEOTIDE SEQUENCE [LARGE SCALE GENOMIC DNA]</scope>
    <source>
        <strain evidence="20 21">ZGT118</strain>
    </source>
</reference>
<dbReference type="AlphaFoldDB" id="A0A0X3TM91"/>
<comment type="pathway">
    <text evidence="3 18">Amino-acid biosynthesis; L-leucine biosynthesis; L-leucine from 3-methyl-2-oxobutanoate: step 3/4.</text>
</comment>
<comment type="catalytic activity">
    <reaction evidence="1 18">
        <text>(2R,3S)-3-isopropylmalate + NAD(+) = 4-methyl-2-oxopentanoate + CO2 + NADH</text>
        <dbReference type="Rhea" id="RHEA:32271"/>
        <dbReference type="ChEBI" id="CHEBI:16526"/>
        <dbReference type="ChEBI" id="CHEBI:17865"/>
        <dbReference type="ChEBI" id="CHEBI:35121"/>
        <dbReference type="ChEBI" id="CHEBI:57540"/>
        <dbReference type="ChEBI" id="CHEBI:57945"/>
        <dbReference type="EC" id="1.1.1.85"/>
    </reaction>
</comment>
<dbReference type="Pfam" id="PF00180">
    <property type="entry name" value="Iso_dh"/>
    <property type="match status" value="1"/>
</dbReference>
<accession>A0A0X3TM91</accession>
<evidence type="ECO:0000256" key="1">
    <source>
        <dbReference type="ARBA" id="ARBA00000624"/>
    </source>
</evidence>
<evidence type="ECO:0000259" key="19">
    <source>
        <dbReference type="SMART" id="SM01329"/>
    </source>
</evidence>
<evidence type="ECO:0000256" key="3">
    <source>
        <dbReference type="ARBA" id="ARBA00004762"/>
    </source>
</evidence>
<dbReference type="PANTHER" id="PTHR42979:SF1">
    <property type="entry name" value="3-ISOPROPYLMALATE DEHYDROGENASE"/>
    <property type="match status" value="1"/>
</dbReference>
<dbReference type="PROSITE" id="PS00470">
    <property type="entry name" value="IDH_IMDH"/>
    <property type="match status" value="1"/>
</dbReference>
<evidence type="ECO:0000256" key="8">
    <source>
        <dbReference type="ARBA" id="ARBA00022430"/>
    </source>
</evidence>
<evidence type="ECO:0000313" key="21">
    <source>
        <dbReference type="Proteomes" id="UP000053791"/>
    </source>
</evidence>
<evidence type="ECO:0000256" key="4">
    <source>
        <dbReference type="ARBA" id="ARBA00008319"/>
    </source>
</evidence>
<comment type="similarity">
    <text evidence="4">Belongs to the isocitrate and isopropylmalate dehydrogenases family. LeuB type 1 subfamily.</text>
</comment>
<keyword evidence="11" id="KW-0460">Magnesium</keyword>
<dbReference type="InterPro" id="IPR004429">
    <property type="entry name" value="Isopropylmalate_DH"/>
</dbReference>
<evidence type="ECO:0000256" key="6">
    <source>
        <dbReference type="ARBA" id="ARBA00013101"/>
    </source>
</evidence>